<dbReference type="Proteomes" id="UP000283003">
    <property type="component" value="Unassembled WGS sequence"/>
</dbReference>
<dbReference type="Pfam" id="PF12412">
    <property type="entry name" value="DUF3667"/>
    <property type="match status" value="1"/>
</dbReference>
<keyword evidence="1" id="KW-0175">Coiled coil</keyword>
<feature type="coiled-coil region" evidence="1">
    <location>
        <begin position="148"/>
        <end position="192"/>
    </location>
</feature>
<feature type="transmembrane region" description="Helical" evidence="2">
    <location>
        <begin position="231"/>
        <end position="249"/>
    </location>
</feature>
<keyword evidence="2" id="KW-1133">Transmembrane helix</keyword>
<feature type="transmembrane region" description="Helical" evidence="2">
    <location>
        <begin position="317"/>
        <end position="341"/>
    </location>
</feature>
<organism evidence="3 4">
    <name type="scientific">Croceicoccus ponticola</name>
    <dbReference type="NCBI Taxonomy" id="2217664"/>
    <lineage>
        <taxon>Bacteria</taxon>
        <taxon>Pseudomonadati</taxon>
        <taxon>Pseudomonadota</taxon>
        <taxon>Alphaproteobacteria</taxon>
        <taxon>Sphingomonadales</taxon>
        <taxon>Erythrobacteraceae</taxon>
        <taxon>Croceicoccus</taxon>
    </lineage>
</organism>
<evidence type="ECO:0000256" key="2">
    <source>
        <dbReference type="SAM" id="Phobius"/>
    </source>
</evidence>
<evidence type="ECO:0000313" key="4">
    <source>
        <dbReference type="Proteomes" id="UP000283003"/>
    </source>
</evidence>
<reference evidence="3 4" key="1">
    <citation type="submission" date="2018-12" db="EMBL/GenBank/DDBJ databases">
        <title>Croceicoccus ponticola sp. nov., a lipolytic bacterium isolated from seawater.</title>
        <authorList>
            <person name="Yoon J.-H."/>
        </authorList>
    </citation>
    <scope>NUCLEOTIDE SEQUENCE [LARGE SCALE GENOMIC DNA]</scope>
    <source>
        <strain evidence="3 4">GM-16</strain>
    </source>
</reference>
<gene>
    <name evidence="3" type="ORF">EKN06_06215</name>
</gene>
<dbReference type="OrthoDB" id="9111327at2"/>
<name>A0A437GYV7_9SPHN</name>
<feature type="transmembrane region" description="Helical" evidence="2">
    <location>
        <begin position="111"/>
        <end position="131"/>
    </location>
</feature>
<proteinExistence type="predicted"/>
<keyword evidence="2" id="KW-0472">Membrane</keyword>
<keyword evidence="4" id="KW-1185">Reference proteome</keyword>
<comment type="caution">
    <text evidence="3">The sequence shown here is derived from an EMBL/GenBank/DDBJ whole genome shotgun (WGS) entry which is preliminary data.</text>
</comment>
<evidence type="ECO:0000256" key="1">
    <source>
        <dbReference type="SAM" id="Coils"/>
    </source>
</evidence>
<dbReference type="AlphaFoldDB" id="A0A437GYV7"/>
<feature type="transmembrane region" description="Helical" evidence="2">
    <location>
        <begin position="288"/>
        <end position="305"/>
    </location>
</feature>
<keyword evidence="2" id="KW-0812">Transmembrane</keyword>
<dbReference type="InterPro" id="IPR022134">
    <property type="entry name" value="DUF3667"/>
</dbReference>
<protein>
    <submittedName>
        <fullName evidence="3">DUF3667 domain-containing protein</fullName>
    </submittedName>
</protein>
<dbReference type="EMBL" id="RXOL01000002">
    <property type="protein sequence ID" value="RVQ67843.1"/>
    <property type="molecule type" value="Genomic_DNA"/>
</dbReference>
<accession>A0A437GYV7</accession>
<sequence length="344" mass="37315">MTGDGIEALGGVAEGTAIGHAVERDHGALVRGGAGHFEETACLNCSATIEGNYCRHCGQAAHLHRTMGAFLHDLLHGVLHLDGKTWRTLPLLAFRPGRLTRAYIDGKRASYVSPMALFLFAIFAMFAVFSFTAPNAPISGPASFDQAIEKAQENRDMVAAELAALDSDDPDRARLEAKVATLDDDIAALRALTLDAPDELVGAPRLAPLLRKWRDNPSLMIYKLQSTGYKFSWLLIPLSLPFVWLLFAWRRRYGLYDHAVFVTYSIAFMSLLFLAASLLGFAGISGGLIATALILIVPLHIFSQLRGTYGLSRFGAAWRTVAVLIIAFIVALLFLAILVGMGGL</sequence>
<evidence type="ECO:0000313" key="3">
    <source>
        <dbReference type="EMBL" id="RVQ67843.1"/>
    </source>
</evidence>
<feature type="transmembrane region" description="Helical" evidence="2">
    <location>
        <begin position="261"/>
        <end position="282"/>
    </location>
</feature>